<dbReference type="SMART" id="SM00385">
    <property type="entry name" value="CYCLIN"/>
    <property type="match status" value="1"/>
</dbReference>
<keyword evidence="1" id="KW-0195">Cyclin</keyword>
<feature type="domain" description="Cyclin-like" evidence="2">
    <location>
        <begin position="40"/>
        <end position="139"/>
    </location>
</feature>
<dbReference type="InterPro" id="IPR013763">
    <property type="entry name" value="Cyclin-like_dom"/>
</dbReference>
<dbReference type="PANTHER" id="PTHR10026">
    <property type="entry name" value="CYCLIN"/>
    <property type="match status" value="1"/>
</dbReference>
<reference evidence="3" key="1">
    <citation type="journal article" date="2020" name="Nat. Commun.">
        <title>Large-scale genome sequencing of mycorrhizal fungi provides insights into the early evolution of symbiotic traits.</title>
        <authorList>
            <person name="Miyauchi S."/>
            <person name="Kiss E."/>
            <person name="Kuo A."/>
            <person name="Drula E."/>
            <person name="Kohler A."/>
            <person name="Sanchez-Garcia M."/>
            <person name="Morin E."/>
            <person name="Andreopoulos B."/>
            <person name="Barry K.W."/>
            <person name="Bonito G."/>
            <person name="Buee M."/>
            <person name="Carver A."/>
            <person name="Chen C."/>
            <person name="Cichocki N."/>
            <person name="Clum A."/>
            <person name="Culley D."/>
            <person name="Crous P.W."/>
            <person name="Fauchery L."/>
            <person name="Girlanda M."/>
            <person name="Hayes R.D."/>
            <person name="Keri Z."/>
            <person name="LaButti K."/>
            <person name="Lipzen A."/>
            <person name="Lombard V."/>
            <person name="Magnuson J."/>
            <person name="Maillard F."/>
            <person name="Murat C."/>
            <person name="Nolan M."/>
            <person name="Ohm R.A."/>
            <person name="Pangilinan J."/>
            <person name="Pereira M.F."/>
            <person name="Perotto S."/>
            <person name="Peter M."/>
            <person name="Pfister S."/>
            <person name="Riley R."/>
            <person name="Sitrit Y."/>
            <person name="Stielow J.B."/>
            <person name="Szollosi G."/>
            <person name="Zifcakova L."/>
            <person name="Stursova M."/>
            <person name="Spatafora J.W."/>
            <person name="Tedersoo L."/>
            <person name="Vaario L.M."/>
            <person name="Yamada A."/>
            <person name="Yan M."/>
            <person name="Wang P."/>
            <person name="Xu J."/>
            <person name="Bruns T."/>
            <person name="Baldrian P."/>
            <person name="Vilgalys R."/>
            <person name="Dunand C."/>
            <person name="Henrissat B."/>
            <person name="Grigoriev I.V."/>
            <person name="Hibbett D."/>
            <person name="Nagy L.G."/>
            <person name="Martin F.M."/>
        </authorList>
    </citation>
    <scope>NUCLEOTIDE SEQUENCE</scope>
    <source>
        <strain evidence="3">UP504</strain>
    </source>
</reference>
<evidence type="ECO:0000313" key="4">
    <source>
        <dbReference type="Proteomes" id="UP000886523"/>
    </source>
</evidence>
<accession>A0A9P6BAK8</accession>
<evidence type="ECO:0000259" key="2">
    <source>
        <dbReference type="SMART" id="SM00385"/>
    </source>
</evidence>
<evidence type="ECO:0000256" key="1">
    <source>
        <dbReference type="RuleBase" id="RU000383"/>
    </source>
</evidence>
<dbReference type="AlphaFoldDB" id="A0A9P6BAK8"/>
<comment type="caution">
    <text evidence="3">The sequence shown here is derived from an EMBL/GenBank/DDBJ whole genome shotgun (WGS) entry which is preliminary data.</text>
</comment>
<gene>
    <name evidence="3" type="ORF">BS47DRAFT_914482</name>
</gene>
<dbReference type="CDD" id="cd20546">
    <property type="entry name" value="CYCLIN_SpCG1C_ScCTK2-like_rpt2"/>
    <property type="match status" value="1"/>
</dbReference>
<dbReference type="OrthoDB" id="25002at2759"/>
<dbReference type="Pfam" id="PF00134">
    <property type="entry name" value="Cyclin_N"/>
    <property type="match status" value="1"/>
</dbReference>
<organism evidence="3 4">
    <name type="scientific">Hydnum rufescens UP504</name>
    <dbReference type="NCBI Taxonomy" id="1448309"/>
    <lineage>
        <taxon>Eukaryota</taxon>
        <taxon>Fungi</taxon>
        <taxon>Dikarya</taxon>
        <taxon>Basidiomycota</taxon>
        <taxon>Agaricomycotina</taxon>
        <taxon>Agaricomycetes</taxon>
        <taxon>Cantharellales</taxon>
        <taxon>Hydnaceae</taxon>
        <taxon>Hydnum</taxon>
    </lineage>
</organism>
<dbReference type="GO" id="GO:0016538">
    <property type="term" value="F:cyclin-dependent protein serine/threonine kinase regulator activity"/>
    <property type="evidence" value="ECO:0007669"/>
    <property type="project" value="InterPro"/>
</dbReference>
<name>A0A9P6BAK8_9AGAM</name>
<dbReference type="Gene3D" id="1.10.472.10">
    <property type="entry name" value="Cyclin-like"/>
    <property type="match status" value="2"/>
</dbReference>
<proteinExistence type="inferred from homology"/>
<dbReference type="Proteomes" id="UP000886523">
    <property type="component" value="Unassembled WGS sequence"/>
</dbReference>
<dbReference type="EMBL" id="MU128914">
    <property type="protein sequence ID" value="KAF9519975.1"/>
    <property type="molecule type" value="Genomic_DNA"/>
</dbReference>
<keyword evidence="4" id="KW-1185">Reference proteome</keyword>
<dbReference type="InterPro" id="IPR043198">
    <property type="entry name" value="Cyclin/Ssn8"/>
</dbReference>
<dbReference type="InterPro" id="IPR006671">
    <property type="entry name" value="Cyclin_N"/>
</dbReference>
<protein>
    <recommendedName>
        <fullName evidence="2">Cyclin-like domain-containing protein</fullName>
    </recommendedName>
</protein>
<dbReference type="SUPFAM" id="SSF47954">
    <property type="entry name" value="Cyclin-like"/>
    <property type="match status" value="2"/>
</dbReference>
<comment type="similarity">
    <text evidence="1">Belongs to the cyclin family.</text>
</comment>
<dbReference type="GO" id="GO:0006357">
    <property type="term" value="P:regulation of transcription by RNA polymerase II"/>
    <property type="evidence" value="ECO:0007669"/>
    <property type="project" value="InterPro"/>
</dbReference>
<evidence type="ECO:0000313" key="3">
    <source>
        <dbReference type="EMBL" id="KAF9519975.1"/>
    </source>
</evidence>
<dbReference type="InterPro" id="IPR036915">
    <property type="entry name" value="Cyclin-like_sf"/>
</dbReference>
<sequence>MPGSDGQWLFKSSHLHHTPVVTEDKKTVFHEICQRNSGIEFLFRVGLQLKLNIPVLATAATYFHRFYMRQSIDGHIIYDIAGACIFLACKVEESGRRLKDVAAVCQAKANGTPVIVDEHGPAVTAWMKTITACEEILLETLCFDLTVEHPHNDLLNAAEVLQTPEQLLAYVWSVMNDTFRTPLCVLFAPRVIASASYILCLNWMAPGVPLMDTETGPQAAAIYDAFGLERPHEVAQISEVLPLLLDFYAHIRPHVPEKLWRVNPFAQASSWRYGIAKSMLRSYIMPSGRLSRRTSLFV</sequence>